<dbReference type="OrthoDB" id="5350595at2759"/>
<proteinExistence type="inferred from homology"/>
<dbReference type="PANTHER" id="PTHR21705">
    <property type="entry name" value="RAI16 PROTEIN-RELATED"/>
    <property type="match status" value="1"/>
</dbReference>
<organism evidence="4 5">
    <name type="scientific">Funneliformis geosporum</name>
    <dbReference type="NCBI Taxonomy" id="1117311"/>
    <lineage>
        <taxon>Eukaryota</taxon>
        <taxon>Fungi</taxon>
        <taxon>Fungi incertae sedis</taxon>
        <taxon>Mucoromycota</taxon>
        <taxon>Glomeromycotina</taxon>
        <taxon>Glomeromycetes</taxon>
        <taxon>Glomerales</taxon>
        <taxon>Glomeraceae</taxon>
        <taxon>Funneliformis</taxon>
    </lineage>
</organism>
<gene>
    <name evidence="4" type="ORF">FWILDA_LOCUS8598</name>
</gene>
<feature type="region of interest" description="Disordered" evidence="2">
    <location>
        <begin position="842"/>
        <end position="865"/>
    </location>
</feature>
<dbReference type="Pfam" id="PF10257">
    <property type="entry name" value="RAI16-like"/>
    <property type="match status" value="1"/>
</dbReference>
<feature type="compositionally biased region" description="Polar residues" evidence="2">
    <location>
        <begin position="848"/>
        <end position="865"/>
    </location>
</feature>
<evidence type="ECO:0000313" key="5">
    <source>
        <dbReference type="Proteomes" id="UP001153678"/>
    </source>
</evidence>
<keyword evidence="5" id="KW-1185">Reference proteome</keyword>
<dbReference type="PANTHER" id="PTHR21705:SF11">
    <property type="entry name" value="FHIP FAMILY PROTEIN CG3558"/>
    <property type="match status" value="1"/>
</dbReference>
<dbReference type="Pfam" id="PF19314">
    <property type="entry name" value="DUF5917"/>
    <property type="match status" value="1"/>
</dbReference>
<feature type="domain" description="FHF complex subunit HOOK-interacting protein C-terminal" evidence="3">
    <location>
        <begin position="514"/>
        <end position="607"/>
    </location>
</feature>
<dbReference type="AlphaFoldDB" id="A0A9W4WQ14"/>
<sequence>MFLSRMVNHAIEIIAPHIKSKDEELQEEWKSIKKYYDSISTTKSKEQSKLIDLNLTKIPVQRKCIEFIFENYVLRDLVKYAKDDVPKGMIIQVLNFFTHFILNVPPKLLNTSEISSYIQRLILISYESDIEEDNFLKQGLVKLIHMICRQMIIQPVLIGIYFERSKGPDFPIFSMLLDYMNVLGQTGMVSREALYLIINMLKDDKDFSNYLIKDSQFFETLEKRLKVAFATLPNNNTLMVNISSGNRNNCRTPSEILQYINTSKPEIAVEEFFEFWQFINKIAGVDNQILISKLSDSLVNEFIKSSVIPALLSPLDEQATAATTYMIELIKHIKDHQILDSLFSTLLGHSLEPERIPQEELLGGKITQITSIREILINRCSNAEDRLSLSTLRLFDSILETYNQFALYNLVFRNLSSFSNDNVATTNNAMIWNKKSPRILLRKLLSLMPLDDNKAGSDMSVIVESVDKANDSGFGYEDYFLDAQRQVQLVALSCNNWIIPYPSSPVDDDTTYYEGTFIHIIFKQLENFLQVPLERNLVLTSIISKLACMLDEKIDWLLYGDFDNSYSSSESGQKSLINILEKITIEAKVGASNVPNFQTRLKLVKCRGMKNTRRLSYGNTSSSRSSSDLGSPISPVTDSLASPIYKDIHINPFAKITNFVNAFIILQEFCKELAAIIFVKYMDLDQGVMIIEEEDLNNSQGENNNNDDHVSNTTTCAEIITEKEIILMRNREKFARLVALAERQQEINCSNDGNSKDWYRGRRRSNTIGHIYKNIGDETKGGTEDDNNSIITRQWSLRERKEKRMTHDIITISPLTLTNNNVSHGSPLHVGVVRKGSLSRMKGLTKKGSLNKSKGESQSALTKGN</sequence>
<dbReference type="InterPro" id="IPR019384">
    <property type="entry name" value="FHIP"/>
</dbReference>
<dbReference type="Pfam" id="PF19311">
    <property type="entry name" value="KELAA"/>
    <property type="match status" value="1"/>
</dbReference>
<accession>A0A9W4WQ14</accession>
<dbReference type="InterPro" id="IPR045669">
    <property type="entry name" value="FHIP_C"/>
</dbReference>
<reference evidence="4" key="1">
    <citation type="submission" date="2022-08" db="EMBL/GenBank/DDBJ databases">
        <authorList>
            <person name="Kallberg Y."/>
            <person name="Tangrot J."/>
            <person name="Rosling A."/>
        </authorList>
    </citation>
    <scope>NUCLEOTIDE SEQUENCE</scope>
    <source>
        <strain evidence="4">Wild A</strain>
    </source>
</reference>
<name>A0A9W4WQ14_9GLOM</name>
<evidence type="ECO:0000259" key="3">
    <source>
        <dbReference type="Pfam" id="PF19314"/>
    </source>
</evidence>
<dbReference type="Proteomes" id="UP001153678">
    <property type="component" value="Unassembled WGS sequence"/>
</dbReference>
<comment type="similarity">
    <text evidence="1">Belongs to the FHIP family.</text>
</comment>
<comment type="caution">
    <text evidence="4">The sequence shown here is derived from an EMBL/GenBank/DDBJ whole genome shotgun (WGS) entry which is preliminary data.</text>
</comment>
<dbReference type="InterPro" id="IPR045668">
    <property type="entry name" value="FHIP_KELAA_motif"/>
</dbReference>
<protein>
    <submittedName>
        <fullName evidence="4">8858_t:CDS:1</fullName>
    </submittedName>
</protein>
<evidence type="ECO:0000256" key="2">
    <source>
        <dbReference type="SAM" id="MobiDB-lite"/>
    </source>
</evidence>
<evidence type="ECO:0000256" key="1">
    <source>
        <dbReference type="ARBA" id="ARBA00024336"/>
    </source>
</evidence>
<evidence type="ECO:0000313" key="4">
    <source>
        <dbReference type="EMBL" id="CAI2178462.1"/>
    </source>
</evidence>
<dbReference type="EMBL" id="CAMKVN010001860">
    <property type="protein sequence ID" value="CAI2178462.1"/>
    <property type="molecule type" value="Genomic_DNA"/>
</dbReference>